<evidence type="ECO:0000313" key="3">
    <source>
        <dbReference type="Proteomes" id="UP000011087"/>
    </source>
</evidence>
<evidence type="ECO:0000313" key="2">
    <source>
        <dbReference type="EnsemblProtists" id="EKX53823"/>
    </source>
</evidence>
<dbReference type="HOGENOM" id="CLU_1130864_0_0_1"/>
<organism evidence="1">
    <name type="scientific">Guillardia theta (strain CCMP2712)</name>
    <name type="common">Cryptophyte</name>
    <dbReference type="NCBI Taxonomy" id="905079"/>
    <lineage>
        <taxon>Eukaryota</taxon>
        <taxon>Cryptophyceae</taxon>
        <taxon>Pyrenomonadales</taxon>
        <taxon>Geminigeraceae</taxon>
        <taxon>Guillardia</taxon>
    </lineage>
</organism>
<protein>
    <submittedName>
        <fullName evidence="1 2">Uncharacterized protein</fullName>
    </submittedName>
</protein>
<dbReference type="EMBL" id="JH992969">
    <property type="protein sequence ID" value="EKX53823.1"/>
    <property type="molecule type" value="Genomic_DNA"/>
</dbReference>
<dbReference type="PaxDb" id="55529-EKX53823"/>
<dbReference type="RefSeq" id="XP_005840803.1">
    <property type="nucleotide sequence ID" value="XM_005840746.1"/>
</dbReference>
<gene>
    <name evidence="1" type="ORF">GUITHDRAFT_132870</name>
</gene>
<keyword evidence="3" id="KW-1185">Reference proteome</keyword>
<reference evidence="2" key="3">
    <citation type="submission" date="2015-06" db="UniProtKB">
        <authorList>
            <consortium name="EnsemblProtists"/>
        </authorList>
    </citation>
    <scope>IDENTIFICATION</scope>
</reference>
<reference evidence="3" key="2">
    <citation type="submission" date="2012-11" db="EMBL/GenBank/DDBJ databases">
        <authorList>
            <person name="Kuo A."/>
            <person name="Curtis B.A."/>
            <person name="Tanifuji G."/>
            <person name="Burki F."/>
            <person name="Gruber A."/>
            <person name="Irimia M."/>
            <person name="Maruyama S."/>
            <person name="Arias M.C."/>
            <person name="Ball S.G."/>
            <person name="Gile G.H."/>
            <person name="Hirakawa Y."/>
            <person name="Hopkins J.F."/>
            <person name="Rensing S.A."/>
            <person name="Schmutz J."/>
            <person name="Symeonidi A."/>
            <person name="Elias M."/>
            <person name="Eveleigh R.J."/>
            <person name="Herman E.K."/>
            <person name="Klute M.J."/>
            <person name="Nakayama T."/>
            <person name="Obornik M."/>
            <person name="Reyes-Prieto A."/>
            <person name="Armbrust E.V."/>
            <person name="Aves S.J."/>
            <person name="Beiko R.G."/>
            <person name="Coutinho P."/>
            <person name="Dacks J.B."/>
            <person name="Durnford D.G."/>
            <person name="Fast N.M."/>
            <person name="Green B.R."/>
            <person name="Grisdale C."/>
            <person name="Hempe F."/>
            <person name="Henrissat B."/>
            <person name="Hoppner M.P."/>
            <person name="Ishida K.-I."/>
            <person name="Kim E."/>
            <person name="Koreny L."/>
            <person name="Kroth P.G."/>
            <person name="Liu Y."/>
            <person name="Malik S.-B."/>
            <person name="Maier U.G."/>
            <person name="McRose D."/>
            <person name="Mock T."/>
            <person name="Neilson J.A."/>
            <person name="Onodera N.T."/>
            <person name="Poole A.M."/>
            <person name="Pritham E.J."/>
            <person name="Richards T.A."/>
            <person name="Rocap G."/>
            <person name="Roy S.W."/>
            <person name="Sarai C."/>
            <person name="Schaack S."/>
            <person name="Shirato S."/>
            <person name="Slamovits C.H."/>
            <person name="Spencer D.F."/>
            <person name="Suzuki S."/>
            <person name="Worden A.Z."/>
            <person name="Zauner S."/>
            <person name="Barry K."/>
            <person name="Bell C."/>
            <person name="Bharti A.K."/>
            <person name="Crow J.A."/>
            <person name="Grimwood J."/>
            <person name="Kramer R."/>
            <person name="Lindquist E."/>
            <person name="Lucas S."/>
            <person name="Salamov A."/>
            <person name="McFadden G.I."/>
            <person name="Lane C.E."/>
            <person name="Keeling P.J."/>
            <person name="Gray M.W."/>
            <person name="Grigoriev I.V."/>
            <person name="Archibald J.M."/>
        </authorList>
    </citation>
    <scope>NUCLEOTIDE SEQUENCE</scope>
    <source>
        <strain evidence="3">CCMP2712</strain>
    </source>
</reference>
<name>L1K0E0_GUITC</name>
<dbReference type="EnsemblProtists" id="EKX53823">
    <property type="protein sequence ID" value="EKX53823"/>
    <property type="gene ID" value="GUITHDRAFT_132870"/>
</dbReference>
<dbReference type="OrthoDB" id="10519905at2759"/>
<accession>L1K0E0</accession>
<proteinExistence type="predicted"/>
<evidence type="ECO:0000313" key="1">
    <source>
        <dbReference type="EMBL" id="EKX53823.1"/>
    </source>
</evidence>
<dbReference type="GeneID" id="17310421"/>
<dbReference type="Proteomes" id="UP000011087">
    <property type="component" value="Unassembled WGS sequence"/>
</dbReference>
<reference evidence="1 3" key="1">
    <citation type="journal article" date="2012" name="Nature">
        <title>Algal genomes reveal evolutionary mosaicism and the fate of nucleomorphs.</title>
        <authorList>
            <consortium name="DOE Joint Genome Institute"/>
            <person name="Curtis B.A."/>
            <person name="Tanifuji G."/>
            <person name="Burki F."/>
            <person name="Gruber A."/>
            <person name="Irimia M."/>
            <person name="Maruyama S."/>
            <person name="Arias M.C."/>
            <person name="Ball S.G."/>
            <person name="Gile G.H."/>
            <person name="Hirakawa Y."/>
            <person name="Hopkins J.F."/>
            <person name="Kuo A."/>
            <person name="Rensing S.A."/>
            <person name="Schmutz J."/>
            <person name="Symeonidi A."/>
            <person name="Elias M."/>
            <person name="Eveleigh R.J."/>
            <person name="Herman E.K."/>
            <person name="Klute M.J."/>
            <person name="Nakayama T."/>
            <person name="Obornik M."/>
            <person name="Reyes-Prieto A."/>
            <person name="Armbrust E.V."/>
            <person name="Aves S.J."/>
            <person name="Beiko R.G."/>
            <person name="Coutinho P."/>
            <person name="Dacks J.B."/>
            <person name="Durnford D.G."/>
            <person name="Fast N.M."/>
            <person name="Green B.R."/>
            <person name="Grisdale C.J."/>
            <person name="Hempel F."/>
            <person name="Henrissat B."/>
            <person name="Hoppner M.P."/>
            <person name="Ishida K."/>
            <person name="Kim E."/>
            <person name="Koreny L."/>
            <person name="Kroth P.G."/>
            <person name="Liu Y."/>
            <person name="Malik S.B."/>
            <person name="Maier U.G."/>
            <person name="McRose D."/>
            <person name="Mock T."/>
            <person name="Neilson J.A."/>
            <person name="Onodera N.T."/>
            <person name="Poole A.M."/>
            <person name="Pritham E.J."/>
            <person name="Richards T.A."/>
            <person name="Rocap G."/>
            <person name="Roy S.W."/>
            <person name="Sarai C."/>
            <person name="Schaack S."/>
            <person name="Shirato S."/>
            <person name="Slamovits C.H."/>
            <person name="Spencer D.F."/>
            <person name="Suzuki S."/>
            <person name="Worden A.Z."/>
            <person name="Zauner S."/>
            <person name="Barry K."/>
            <person name="Bell C."/>
            <person name="Bharti A.K."/>
            <person name="Crow J.A."/>
            <person name="Grimwood J."/>
            <person name="Kramer R."/>
            <person name="Lindquist E."/>
            <person name="Lucas S."/>
            <person name="Salamov A."/>
            <person name="McFadden G.I."/>
            <person name="Lane C.E."/>
            <person name="Keeling P.J."/>
            <person name="Gray M.W."/>
            <person name="Grigoriev I.V."/>
            <person name="Archibald J.M."/>
        </authorList>
    </citation>
    <scope>NUCLEOTIDE SEQUENCE</scope>
    <source>
        <strain evidence="1 3">CCMP2712</strain>
    </source>
</reference>
<sequence length="246" mass="27606">MRRLNPAIAVGIAAATLMLMEEKLMEEKLMEEKHGDQMVEVVDQQEQEERETLLVSTVLILTQVDNYSVLDEQDLAIPRGSERIANLQMKMAREHDIYGKDTTYDLNYITSLKPGDVSVAGYEGLPQEKGGLPDSKELAAADALLTHAISTQTMPDGIDKVWDGKPYVPDDDLKEKLSKAWAGFHQAVGEKRWEKKVYEKCGQAGTLDPACQEVLGGKHEGYDTKWDGEQWTQWNGLDWVKLEPDA</sequence>
<dbReference type="KEGG" id="gtt:GUITHDRAFT_132870"/>
<dbReference type="AlphaFoldDB" id="L1K0E0"/>